<accession>A0A540X0G1</accession>
<keyword evidence="3" id="KW-1185">Reference proteome</keyword>
<feature type="domain" description="Endonuclease/exonuclease/phosphatase" evidence="1">
    <location>
        <begin position="159"/>
        <end position="343"/>
    </location>
</feature>
<dbReference type="Proteomes" id="UP000315369">
    <property type="component" value="Unassembled WGS sequence"/>
</dbReference>
<dbReference type="AlphaFoldDB" id="A0A540X0G1"/>
<dbReference type="RefSeq" id="WP_141643658.1">
    <property type="nucleotide sequence ID" value="NZ_VIFM01000062.1"/>
</dbReference>
<keyword evidence="2" id="KW-0540">Nuclease</keyword>
<gene>
    <name evidence="2" type="ORF">FJV41_17615</name>
</gene>
<organism evidence="2 3">
    <name type="scientific">Myxococcus llanfairpwllgwyngyllgogerychwyrndrobwllllantysiliogogogochensis</name>
    <dbReference type="NCBI Taxonomy" id="2590453"/>
    <lineage>
        <taxon>Bacteria</taxon>
        <taxon>Pseudomonadati</taxon>
        <taxon>Myxococcota</taxon>
        <taxon>Myxococcia</taxon>
        <taxon>Myxococcales</taxon>
        <taxon>Cystobacterineae</taxon>
        <taxon>Myxococcaceae</taxon>
        <taxon>Myxococcus</taxon>
    </lineage>
</organism>
<dbReference type="Pfam" id="PF03372">
    <property type="entry name" value="Exo_endo_phos"/>
    <property type="match status" value="1"/>
</dbReference>
<keyword evidence="2" id="KW-0378">Hydrolase</keyword>
<dbReference type="SUPFAM" id="SSF56219">
    <property type="entry name" value="DNase I-like"/>
    <property type="match status" value="1"/>
</dbReference>
<protein>
    <submittedName>
        <fullName evidence="2">Endonuclease/exonuclease/phosphatase family protein</fullName>
    </submittedName>
</protein>
<sequence length="405" mass="45838">MGLRYVTSGIGAGKEKTVVGVPDAATTDPFPTYLFTQAQKSLTFTATAEDPNRGVKSVKLTGELTVWCMSPRRSVYSTETRSAQTFPLSNENSAATASPSRTVSLAATFKSYTEETRCAPGLLPYRIDLALTAQATDGNNNVLKTPLRRYVFVQSFKVATFNIRNGKNMANQDSADMLAMYLEPDHRVDIVLFQETSEDTVSRLLMQPWLRELSRYRALSGNNDLAIFSRFPIAQNVVVPFSQPLRDYVHRWHYVVMDMGGFNPRIANLHLIATSVAEERDLNEFTYRRQEMDEVMLVMRPPGPPSIIAGDFNAPVYKDDPPYTYIRAEWDSLYFQPPYKHFCMVAGCEVTPELLPRYNLDQIWLGMSTPGFAIVDAYTAFDEPIYEPTFLSDHRMQVVRVHIKE</sequence>
<dbReference type="Gene3D" id="3.60.10.10">
    <property type="entry name" value="Endonuclease/exonuclease/phosphatase"/>
    <property type="match status" value="1"/>
</dbReference>
<dbReference type="GO" id="GO:0004527">
    <property type="term" value="F:exonuclease activity"/>
    <property type="evidence" value="ECO:0007669"/>
    <property type="project" value="UniProtKB-KW"/>
</dbReference>
<evidence type="ECO:0000313" key="3">
    <source>
        <dbReference type="Proteomes" id="UP000315369"/>
    </source>
</evidence>
<evidence type="ECO:0000313" key="2">
    <source>
        <dbReference type="EMBL" id="TQF14673.1"/>
    </source>
</evidence>
<keyword evidence="2" id="KW-0269">Exonuclease</keyword>
<dbReference type="GO" id="GO:0004519">
    <property type="term" value="F:endonuclease activity"/>
    <property type="evidence" value="ECO:0007669"/>
    <property type="project" value="UniProtKB-KW"/>
</dbReference>
<keyword evidence="2" id="KW-0255">Endonuclease</keyword>
<name>A0A540X0G1_9BACT</name>
<dbReference type="OrthoDB" id="635146at2"/>
<evidence type="ECO:0000259" key="1">
    <source>
        <dbReference type="Pfam" id="PF03372"/>
    </source>
</evidence>
<dbReference type="InterPro" id="IPR036691">
    <property type="entry name" value="Endo/exonu/phosph_ase_sf"/>
</dbReference>
<dbReference type="InterPro" id="IPR005135">
    <property type="entry name" value="Endo/exonuclease/phosphatase"/>
</dbReference>
<reference evidence="2 3" key="1">
    <citation type="submission" date="2019-06" db="EMBL/GenBank/DDBJ databases">
        <authorList>
            <person name="Livingstone P."/>
            <person name="Whitworth D."/>
        </authorList>
    </citation>
    <scope>NUCLEOTIDE SEQUENCE [LARGE SCALE GENOMIC DNA]</scope>
    <source>
        <strain evidence="2 3">AM401</strain>
    </source>
</reference>
<dbReference type="EMBL" id="VIFM01000062">
    <property type="protein sequence ID" value="TQF14673.1"/>
    <property type="molecule type" value="Genomic_DNA"/>
</dbReference>
<comment type="caution">
    <text evidence="2">The sequence shown here is derived from an EMBL/GenBank/DDBJ whole genome shotgun (WGS) entry which is preliminary data.</text>
</comment>
<proteinExistence type="predicted"/>